<comment type="caution">
    <text evidence="2">The sequence shown here is derived from an EMBL/GenBank/DDBJ whole genome shotgun (WGS) entry which is preliminary data.</text>
</comment>
<name>A0A919QHI1_9ACTN</name>
<reference evidence="2" key="1">
    <citation type="submission" date="2021-01" db="EMBL/GenBank/DDBJ databases">
        <title>Whole genome shotgun sequence of Acrocarpospora phusangensis NBRC 108782.</title>
        <authorList>
            <person name="Komaki H."/>
            <person name="Tamura T."/>
        </authorList>
    </citation>
    <scope>NUCLEOTIDE SEQUENCE</scope>
    <source>
        <strain evidence="2">NBRC 108782</strain>
    </source>
</reference>
<protein>
    <submittedName>
        <fullName evidence="2">Uncharacterized protein</fullName>
    </submittedName>
</protein>
<dbReference type="AlphaFoldDB" id="A0A919QHI1"/>
<feature type="region of interest" description="Disordered" evidence="1">
    <location>
        <begin position="72"/>
        <end position="106"/>
    </location>
</feature>
<dbReference type="EMBL" id="BOOA01000112">
    <property type="protein sequence ID" value="GIH29174.1"/>
    <property type="molecule type" value="Genomic_DNA"/>
</dbReference>
<evidence type="ECO:0000313" key="2">
    <source>
        <dbReference type="EMBL" id="GIH29174.1"/>
    </source>
</evidence>
<evidence type="ECO:0000313" key="3">
    <source>
        <dbReference type="Proteomes" id="UP000640052"/>
    </source>
</evidence>
<evidence type="ECO:0000256" key="1">
    <source>
        <dbReference type="SAM" id="MobiDB-lite"/>
    </source>
</evidence>
<feature type="compositionally biased region" description="Low complexity" evidence="1">
    <location>
        <begin position="87"/>
        <end position="106"/>
    </location>
</feature>
<sequence>MTFGQLMQSGPGPIDVTQIQRHDLRRRMRDQRLHAGPQILRPPIHQDPDRDKRTLLRLFPLPHGHFRCRRADRLPIKSVTPGPRNTGPLPLSGSLPGPCLIGSRLA</sequence>
<accession>A0A919QHI1</accession>
<proteinExistence type="predicted"/>
<organism evidence="2 3">
    <name type="scientific">Acrocarpospora phusangensis</name>
    <dbReference type="NCBI Taxonomy" id="1070424"/>
    <lineage>
        <taxon>Bacteria</taxon>
        <taxon>Bacillati</taxon>
        <taxon>Actinomycetota</taxon>
        <taxon>Actinomycetes</taxon>
        <taxon>Streptosporangiales</taxon>
        <taxon>Streptosporangiaceae</taxon>
        <taxon>Acrocarpospora</taxon>
    </lineage>
</organism>
<keyword evidence="3" id="KW-1185">Reference proteome</keyword>
<feature type="region of interest" description="Disordered" evidence="1">
    <location>
        <begin position="25"/>
        <end position="49"/>
    </location>
</feature>
<gene>
    <name evidence="2" type="ORF">Aph01nite_74840</name>
</gene>
<dbReference type="Proteomes" id="UP000640052">
    <property type="component" value="Unassembled WGS sequence"/>
</dbReference>